<gene>
    <name evidence="1" type="ORF">A6M21_16120</name>
</gene>
<organism evidence="1 2">
    <name type="scientific">Desulfotomaculum copahuensis</name>
    <dbReference type="NCBI Taxonomy" id="1838280"/>
    <lineage>
        <taxon>Bacteria</taxon>
        <taxon>Bacillati</taxon>
        <taxon>Bacillota</taxon>
        <taxon>Clostridia</taxon>
        <taxon>Eubacteriales</taxon>
        <taxon>Desulfotomaculaceae</taxon>
        <taxon>Desulfotomaculum</taxon>
    </lineage>
</organism>
<sequence>MANGFLRIFDHLVFLTSLIKTYSMCHKMVTKRTQCRIMARAASSGGRAVFLRLETTGALVTIFYNPNMIKKQAK</sequence>
<evidence type="ECO:0000313" key="2">
    <source>
        <dbReference type="Proteomes" id="UP000078532"/>
    </source>
</evidence>
<protein>
    <submittedName>
        <fullName evidence="1">Uncharacterized protein</fullName>
    </submittedName>
</protein>
<evidence type="ECO:0000313" key="1">
    <source>
        <dbReference type="EMBL" id="OAT79368.1"/>
    </source>
</evidence>
<proteinExistence type="predicted"/>
<accession>A0A1B7LAK6</accession>
<reference evidence="1 2" key="1">
    <citation type="submission" date="2016-04" db="EMBL/GenBank/DDBJ databases">
        <authorList>
            <person name="Evans L.H."/>
            <person name="Alamgir A."/>
            <person name="Owens N."/>
            <person name="Weber N.D."/>
            <person name="Virtaneva K."/>
            <person name="Barbian K."/>
            <person name="Babar A."/>
            <person name="Rosenke K."/>
        </authorList>
    </citation>
    <scope>NUCLEOTIDE SEQUENCE [LARGE SCALE GENOMIC DNA]</scope>
    <source>
        <strain evidence="1 2">LMa1</strain>
    </source>
</reference>
<dbReference type="Proteomes" id="UP000078532">
    <property type="component" value="Unassembled WGS sequence"/>
</dbReference>
<dbReference type="EMBL" id="LYVF01000198">
    <property type="protein sequence ID" value="OAT79368.1"/>
    <property type="molecule type" value="Genomic_DNA"/>
</dbReference>
<name>A0A1B7LAK6_9FIRM</name>
<keyword evidence="2" id="KW-1185">Reference proteome</keyword>
<dbReference type="AlphaFoldDB" id="A0A1B7LAK6"/>
<comment type="caution">
    <text evidence="1">The sequence shown here is derived from an EMBL/GenBank/DDBJ whole genome shotgun (WGS) entry which is preliminary data.</text>
</comment>